<dbReference type="EMBL" id="KZ503156">
    <property type="protein sequence ID" value="PKU68015.1"/>
    <property type="molecule type" value="Genomic_DNA"/>
</dbReference>
<evidence type="ECO:0000313" key="1">
    <source>
        <dbReference type="EMBL" id="PKU68015.1"/>
    </source>
</evidence>
<dbReference type="Proteomes" id="UP000233837">
    <property type="component" value="Unassembled WGS sequence"/>
</dbReference>
<reference evidence="1 2" key="2">
    <citation type="journal article" date="2017" name="Nature">
        <title>The Apostasia genome and the evolution of orchids.</title>
        <authorList>
            <person name="Zhang G.Q."/>
            <person name="Liu K.W."/>
            <person name="Li Z."/>
            <person name="Lohaus R."/>
            <person name="Hsiao Y.Y."/>
            <person name="Niu S.C."/>
            <person name="Wang J.Y."/>
            <person name="Lin Y.C."/>
            <person name="Xu Q."/>
            <person name="Chen L.J."/>
            <person name="Yoshida K."/>
            <person name="Fujiwara S."/>
            <person name="Wang Z.W."/>
            <person name="Zhang Y.Q."/>
            <person name="Mitsuda N."/>
            <person name="Wang M."/>
            <person name="Liu G.H."/>
            <person name="Pecoraro L."/>
            <person name="Huang H.X."/>
            <person name="Xiao X.J."/>
            <person name="Lin M."/>
            <person name="Wu X.Y."/>
            <person name="Wu W.L."/>
            <person name="Chen Y.Y."/>
            <person name="Chang S.B."/>
            <person name="Sakamoto S."/>
            <person name="Ohme-Takagi M."/>
            <person name="Yagi M."/>
            <person name="Zeng S.J."/>
            <person name="Shen C.Y."/>
            <person name="Yeh C.M."/>
            <person name="Luo Y.B."/>
            <person name="Tsai W.C."/>
            <person name="Van de Peer Y."/>
            <person name="Liu Z.J."/>
        </authorList>
    </citation>
    <scope>NUCLEOTIDE SEQUENCE [LARGE SCALE GENOMIC DNA]</scope>
    <source>
        <tissue evidence="1">The whole plant</tissue>
    </source>
</reference>
<accession>A0A2I0VX87</accession>
<gene>
    <name evidence="1" type="ORF">MA16_Dca025527</name>
</gene>
<dbReference type="AlphaFoldDB" id="A0A2I0VX87"/>
<reference evidence="1 2" key="1">
    <citation type="journal article" date="2016" name="Sci. Rep.">
        <title>The Dendrobium catenatum Lindl. genome sequence provides insights into polysaccharide synthase, floral development and adaptive evolution.</title>
        <authorList>
            <person name="Zhang G.Q."/>
            <person name="Xu Q."/>
            <person name="Bian C."/>
            <person name="Tsai W.C."/>
            <person name="Yeh C.M."/>
            <person name="Liu K.W."/>
            <person name="Yoshida K."/>
            <person name="Zhang L.S."/>
            <person name="Chang S.B."/>
            <person name="Chen F."/>
            <person name="Shi Y."/>
            <person name="Su Y.Y."/>
            <person name="Zhang Y.Q."/>
            <person name="Chen L.J."/>
            <person name="Yin Y."/>
            <person name="Lin M."/>
            <person name="Huang H."/>
            <person name="Deng H."/>
            <person name="Wang Z.W."/>
            <person name="Zhu S.L."/>
            <person name="Zhao X."/>
            <person name="Deng C."/>
            <person name="Niu S.C."/>
            <person name="Huang J."/>
            <person name="Wang M."/>
            <person name="Liu G.H."/>
            <person name="Yang H.J."/>
            <person name="Xiao X.J."/>
            <person name="Hsiao Y.Y."/>
            <person name="Wu W.L."/>
            <person name="Chen Y.Y."/>
            <person name="Mitsuda N."/>
            <person name="Ohme-Takagi M."/>
            <person name="Luo Y.B."/>
            <person name="Van de Peer Y."/>
            <person name="Liu Z.J."/>
        </authorList>
    </citation>
    <scope>NUCLEOTIDE SEQUENCE [LARGE SCALE GENOMIC DNA]</scope>
    <source>
        <tissue evidence="1">The whole plant</tissue>
    </source>
</reference>
<evidence type="ECO:0000313" key="2">
    <source>
        <dbReference type="Proteomes" id="UP000233837"/>
    </source>
</evidence>
<keyword evidence="2" id="KW-1185">Reference proteome</keyword>
<sequence>MYHQMQRNKTSIQFHFLKTIIYRTVHGFRQKEIQNRKAMTVQKSKVQKYLYY</sequence>
<organism evidence="1 2">
    <name type="scientific">Dendrobium catenatum</name>
    <dbReference type="NCBI Taxonomy" id="906689"/>
    <lineage>
        <taxon>Eukaryota</taxon>
        <taxon>Viridiplantae</taxon>
        <taxon>Streptophyta</taxon>
        <taxon>Embryophyta</taxon>
        <taxon>Tracheophyta</taxon>
        <taxon>Spermatophyta</taxon>
        <taxon>Magnoliopsida</taxon>
        <taxon>Liliopsida</taxon>
        <taxon>Asparagales</taxon>
        <taxon>Orchidaceae</taxon>
        <taxon>Epidendroideae</taxon>
        <taxon>Malaxideae</taxon>
        <taxon>Dendrobiinae</taxon>
        <taxon>Dendrobium</taxon>
    </lineage>
</organism>
<proteinExistence type="predicted"/>
<name>A0A2I0VX87_9ASPA</name>
<protein>
    <submittedName>
        <fullName evidence="1">Uncharacterized protein</fullName>
    </submittedName>
</protein>